<protein>
    <recommendedName>
        <fullName evidence="17">RB1-inducible coiled-coil protein 1</fullName>
    </recommendedName>
    <alternativeName>
        <fullName evidence="18">FAK family kinase-interacting protein of 200 kDa</fullName>
    </alternativeName>
</protein>
<dbReference type="OMA" id="IHLAPQM"/>
<evidence type="ECO:0000256" key="3">
    <source>
        <dbReference type="ARBA" id="ARBA00004371"/>
    </source>
</evidence>
<feature type="region of interest" description="Disordered" evidence="20">
    <location>
        <begin position="1231"/>
        <end position="1348"/>
    </location>
</feature>
<evidence type="ECO:0000256" key="19">
    <source>
        <dbReference type="SAM" id="Coils"/>
    </source>
</evidence>
<feature type="compositionally biased region" description="Polar residues" evidence="20">
    <location>
        <begin position="637"/>
        <end position="647"/>
    </location>
</feature>
<dbReference type="GO" id="GO:0061723">
    <property type="term" value="P:glycophagy"/>
    <property type="evidence" value="ECO:0007669"/>
    <property type="project" value="TreeGrafter"/>
</dbReference>
<dbReference type="HOGENOM" id="CLU_004789_0_0_1"/>
<dbReference type="STRING" id="43151.W5J5X3"/>
<dbReference type="GO" id="GO:0005764">
    <property type="term" value="C:lysosome"/>
    <property type="evidence" value="ECO:0007669"/>
    <property type="project" value="UniProtKB-SubCell"/>
</dbReference>
<feature type="domain" description="Autophagy protein ATG17-like" evidence="21">
    <location>
        <begin position="116"/>
        <end position="550"/>
    </location>
</feature>
<feature type="compositionally biased region" description="Low complexity" evidence="20">
    <location>
        <begin position="231"/>
        <end position="242"/>
    </location>
</feature>
<dbReference type="GO" id="GO:0031090">
    <property type="term" value="C:organelle membrane"/>
    <property type="evidence" value="ECO:0007669"/>
    <property type="project" value="UniProtKB-ARBA"/>
</dbReference>
<dbReference type="FunFam" id="3.10.20.90:FF:000049">
    <property type="entry name" value="RB1-inducible coiled-coil protein 1 isoform X1"/>
    <property type="match status" value="1"/>
</dbReference>
<evidence type="ECO:0000256" key="5">
    <source>
        <dbReference type="ARBA" id="ARBA00022448"/>
    </source>
</evidence>
<accession>W5J5X3</accession>
<keyword evidence="6" id="KW-0963">Cytoplasm</keyword>
<evidence type="ECO:0000313" key="24">
    <source>
        <dbReference type="EnsemblMetazoa" id="ADAC010230-PA"/>
    </source>
</evidence>
<keyword evidence="25" id="KW-1185">Reference proteome</keyword>
<feature type="compositionally biased region" description="Low complexity" evidence="20">
    <location>
        <begin position="614"/>
        <end position="628"/>
    </location>
</feature>
<feature type="region of interest" description="Disordered" evidence="20">
    <location>
        <begin position="1413"/>
        <end position="1465"/>
    </location>
</feature>
<dbReference type="InterPro" id="IPR019460">
    <property type="entry name" value="Atg11_C"/>
</dbReference>
<dbReference type="GO" id="GO:0019901">
    <property type="term" value="F:protein kinase binding"/>
    <property type="evidence" value="ECO:0007669"/>
    <property type="project" value="UniProtKB-ARBA"/>
</dbReference>
<dbReference type="GO" id="GO:0060090">
    <property type="term" value="F:molecular adaptor activity"/>
    <property type="evidence" value="ECO:0007669"/>
    <property type="project" value="TreeGrafter"/>
</dbReference>
<feature type="compositionally biased region" description="Low complexity" evidence="20">
    <location>
        <begin position="1186"/>
        <end position="1197"/>
    </location>
</feature>
<dbReference type="GO" id="GO:0034727">
    <property type="term" value="P:piecemeal microautophagy of the nucleus"/>
    <property type="evidence" value="ECO:0007669"/>
    <property type="project" value="TreeGrafter"/>
</dbReference>
<evidence type="ECO:0000256" key="7">
    <source>
        <dbReference type="ARBA" id="ARBA00022553"/>
    </source>
</evidence>
<dbReference type="VEuPathDB" id="VectorBase:ADAC010230"/>
<evidence type="ECO:0000256" key="2">
    <source>
        <dbReference type="ARBA" id="ARBA00004329"/>
    </source>
</evidence>
<dbReference type="Gene3D" id="3.10.20.90">
    <property type="entry name" value="Phosphatidylinositol 3-kinase Catalytic Subunit, Chain A, domain 1"/>
    <property type="match status" value="1"/>
</dbReference>
<evidence type="ECO:0000256" key="9">
    <source>
        <dbReference type="ARBA" id="ARBA00023006"/>
    </source>
</evidence>
<organism evidence="23">
    <name type="scientific">Anopheles darlingi</name>
    <name type="common">Mosquito</name>
    <dbReference type="NCBI Taxonomy" id="43151"/>
    <lineage>
        <taxon>Eukaryota</taxon>
        <taxon>Metazoa</taxon>
        <taxon>Ecdysozoa</taxon>
        <taxon>Arthropoda</taxon>
        <taxon>Hexapoda</taxon>
        <taxon>Insecta</taxon>
        <taxon>Pterygota</taxon>
        <taxon>Neoptera</taxon>
        <taxon>Endopterygota</taxon>
        <taxon>Diptera</taxon>
        <taxon>Nematocera</taxon>
        <taxon>Culicoidea</taxon>
        <taxon>Culicidae</taxon>
        <taxon>Anophelinae</taxon>
        <taxon>Anopheles</taxon>
    </lineage>
</organism>
<evidence type="ECO:0000256" key="17">
    <source>
        <dbReference type="ARBA" id="ARBA00069790"/>
    </source>
</evidence>
<dbReference type="GO" id="GO:0008285">
    <property type="term" value="P:negative regulation of cell population proliferation"/>
    <property type="evidence" value="ECO:0007669"/>
    <property type="project" value="UniProtKB-ARBA"/>
</dbReference>
<feature type="coiled-coil region" evidence="19">
    <location>
        <begin position="802"/>
        <end position="861"/>
    </location>
</feature>
<evidence type="ECO:0000256" key="4">
    <source>
        <dbReference type="ARBA" id="ARBA00004514"/>
    </source>
</evidence>
<evidence type="ECO:0000259" key="21">
    <source>
        <dbReference type="Pfam" id="PF04108"/>
    </source>
</evidence>
<feature type="compositionally biased region" description="Low complexity" evidence="20">
    <location>
        <begin position="280"/>
        <end position="290"/>
    </location>
</feature>
<evidence type="ECO:0000256" key="11">
    <source>
        <dbReference type="ARBA" id="ARBA00023054"/>
    </source>
</evidence>
<keyword evidence="15" id="KW-0131">Cell cycle</keyword>
<dbReference type="GO" id="GO:1990316">
    <property type="term" value="C:Atg1/ULK1 kinase complex"/>
    <property type="evidence" value="ECO:0007669"/>
    <property type="project" value="TreeGrafter"/>
</dbReference>
<keyword evidence="9" id="KW-0072">Autophagy</keyword>
<reference evidence="23 25" key="1">
    <citation type="journal article" date="2010" name="BMC Genomics">
        <title>Combination of measures distinguishes pre-miRNAs from other stem-loops in the genome of the newly sequenced Anopheles darlingi.</title>
        <authorList>
            <person name="Mendes N.D."/>
            <person name="Freitas A.T."/>
            <person name="Vasconcelos A.T."/>
            <person name="Sagot M.F."/>
        </authorList>
    </citation>
    <scope>NUCLEOTIDE SEQUENCE</scope>
</reference>
<dbReference type="GO" id="GO:0000422">
    <property type="term" value="P:autophagy of mitochondrion"/>
    <property type="evidence" value="ECO:0007669"/>
    <property type="project" value="TreeGrafter"/>
</dbReference>
<feature type="region of interest" description="Disordered" evidence="20">
    <location>
        <begin position="614"/>
        <end position="693"/>
    </location>
</feature>
<dbReference type="eggNOG" id="KOG4572">
    <property type="taxonomic scope" value="Eukaryota"/>
</dbReference>
<evidence type="ECO:0000256" key="14">
    <source>
        <dbReference type="ARBA" id="ARBA00023242"/>
    </source>
</evidence>
<dbReference type="GO" id="GO:0005634">
    <property type="term" value="C:nucleus"/>
    <property type="evidence" value="ECO:0007669"/>
    <property type="project" value="UniProtKB-SubCell"/>
</dbReference>
<dbReference type="GO" id="GO:0034045">
    <property type="term" value="C:phagophore assembly site membrane"/>
    <property type="evidence" value="ECO:0007669"/>
    <property type="project" value="TreeGrafter"/>
</dbReference>
<evidence type="ECO:0000256" key="12">
    <source>
        <dbReference type="ARBA" id="ARBA00023163"/>
    </source>
</evidence>
<dbReference type="EnsemblMetazoa" id="ADAC010230-RA">
    <property type="protein sequence ID" value="ADAC010230-PA"/>
    <property type="gene ID" value="ADAC010230"/>
</dbReference>
<reference evidence="23" key="3">
    <citation type="journal article" date="2013" name="Nucleic Acids Res.">
        <title>The genome of Anopheles darlingi, the main neotropical malaria vector.</title>
        <authorList>
            <person name="Marinotti O."/>
            <person name="Cerqueira G.C."/>
            <person name="de Almeida L.G."/>
            <person name="Ferro M.I."/>
            <person name="Loreto E.L."/>
            <person name="Zaha A."/>
            <person name="Teixeira S.M."/>
            <person name="Wespiser A.R."/>
            <person name="Almeida E Silva A."/>
            <person name="Schlindwein A.D."/>
            <person name="Pacheco A.C."/>
            <person name="Silva A.L."/>
            <person name="Graveley B.R."/>
            <person name="Walenz B.P."/>
            <person name="Lima Bde A."/>
            <person name="Ribeiro C.A."/>
            <person name="Nunes-Silva C.G."/>
            <person name="de Carvalho C.R."/>
            <person name="Soares C.M."/>
            <person name="de Menezes C.B."/>
            <person name="Matiolli C."/>
            <person name="Caffrey D."/>
            <person name="Araujo D.A."/>
            <person name="de Oliveira D.M."/>
            <person name="Golenbock D."/>
            <person name="Grisard E.C."/>
            <person name="Fantinatti-Garboggini F."/>
            <person name="de Carvalho F.M."/>
            <person name="Barcellos F.G."/>
            <person name="Prosdocimi F."/>
            <person name="May G."/>
            <person name="Azevedo Junior G.M."/>
            <person name="Guimaraes G.M."/>
            <person name="Goldman G.H."/>
            <person name="Padilha I.Q."/>
            <person name="Batista Jda S."/>
            <person name="Ferro J.A."/>
            <person name="Ribeiro J.M."/>
            <person name="Fietto J.L."/>
            <person name="Dabbas K.M."/>
            <person name="Cerdeira L."/>
            <person name="Agnez-Lima L.F."/>
            <person name="Brocchi M."/>
            <person name="de Carvalho M.O."/>
            <person name="Teixeira Mde M."/>
            <person name="Diniz Maia Mde M."/>
            <person name="Goldman M.H."/>
            <person name="Cruz Schneider M.P."/>
            <person name="Felipe M.S."/>
            <person name="Hungria M."/>
            <person name="Nicolas M.F."/>
            <person name="Pereira M."/>
            <person name="Montes M.A."/>
            <person name="Cantao M.E."/>
            <person name="Vincentz M."/>
            <person name="Rafael M.S."/>
            <person name="Silverman N."/>
            <person name="Stoco P.H."/>
            <person name="Souza R.C."/>
            <person name="Vicentini R."/>
            <person name="Gazzinelli R.T."/>
            <person name="Neves Rde O."/>
            <person name="Silva R."/>
            <person name="Astolfi-Filho S."/>
            <person name="Maciel T.E."/>
            <person name="Urmenyi T.P."/>
            <person name="Tadei W.P."/>
            <person name="Camargo E.P."/>
            <person name="de Vasconcelos A.T."/>
        </authorList>
    </citation>
    <scope>NUCLEOTIDE SEQUENCE</scope>
</reference>
<evidence type="ECO:0000256" key="8">
    <source>
        <dbReference type="ARBA" id="ARBA00022927"/>
    </source>
</evidence>
<feature type="compositionally biased region" description="Basic and acidic residues" evidence="20">
    <location>
        <begin position="671"/>
        <end position="693"/>
    </location>
</feature>
<comment type="function">
    <text evidence="16">Involved in autophagy. Regulates early events but also late events of autophagosome formation through direct interaction with Atg16L1. Required for the formation of the autophagosome-like double-membrane structure that surrounds the Salmonella-containing vacuole (SCV) during S.typhimurium infection and subsequent xenophagy. Involved in repair of DNA damage caused by ionizing radiation, which subsequently improves cell survival by decreasing apoptosis. Inhibits PTK2/FAK1 and PTK2B/PYK2 kinase activity, affecting their downstream signaling pathways. Plays a role as a modulator of TGF-beta-signaling by restricting substrate specificity of RNF111. Functions as a DNA-binding transcription factor. Is a potent regulator of the RB1 pathway through induction of RB1 expression. Plays a crucial role in muscular differentiation. Plays an indispensable role in fetal hematopoiesis and in the regulation of neuronal homeostasis.</text>
</comment>
<dbReference type="FunCoup" id="W5J5X3">
    <property type="interactions" value="772"/>
</dbReference>
<evidence type="ECO:0000256" key="10">
    <source>
        <dbReference type="ARBA" id="ARBA00023015"/>
    </source>
</evidence>
<keyword evidence="5" id="KW-0813">Transport</keyword>
<feature type="domain" description="Autophagy-related protein 11 C-terminal" evidence="22">
    <location>
        <begin position="1067"/>
        <end position="1173"/>
    </location>
</feature>
<proteinExistence type="predicted"/>
<feature type="region of interest" description="Disordered" evidence="20">
    <location>
        <begin position="231"/>
        <end position="291"/>
    </location>
</feature>
<evidence type="ECO:0000256" key="1">
    <source>
        <dbReference type="ARBA" id="ARBA00004123"/>
    </source>
</evidence>
<evidence type="ECO:0000256" key="20">
    <source>
        <dbReference type="SAM" id="MobiDB-lite"/>
    </source>
</evidence>
<dbReference type="EMBL" id="ADMH02002160">
    <property type="protein sequence ID" value="ETN58189.1"/>
    <property type="molecule type" value="Genomic_DNA"/>
</dbReference>
<feature type="compositionally biased region" description="Acidic residues" evidence="20">
    <location>
        <begin position="1320"/>
        <end position="1339"/>
    </location>
</feature>
<evidence type="ECO:0000313" key="25">
    <source>
        <dbReference type="Proteomes" id="UP000000673"/>
    </source>
</evidence>
<evidence type="ECO:0000256" key="18">
    <source>
        <dbReference type="ARBA" id="ARBA00080154"/>
    </source>
</evidence>
<sequence length="1465" mass="164174">MMYVFHVDQGRMLTFEMNWMFEDIRKLKEVIERHHAIPARSIVLLVSGGEMLVNESRVCNYATGTDTNPIYMFSTNTDELLPPSPGPSNTEVDVETLVHKSCELPVAYATVVSRAQLAQKICEMAREEFKRCEALVHEQHLQQQGWAAVVANMEDTVKEFTERCENFFRYYEEHLRQREEHVGILRDFDKNLQQLADIPILSTLMEHADSRPYGVFDEVFHRSSVTVASGSAGSTSRVVSSSGINQTQQAAITAGPPTVNSEPSKTESDKIGLEGAPMAGGSSSSTGTTGVAETEQALALTDVERAKGISLLDWISASEGQLTLKRMAEECRVELEKFDQKLLDTFNDRIGHAVTLSQNNEIKVVKGLEERLCGLDQLLADARKIVQDQNELAQSIQMNQTRANNLGDASVLPDLCTLHQKHLLLMLENHNKMCEYRRRCTQSKDQLSSNISKRLTYIIRVETKVSEHDNYMLFYRTSLKRLQKHLSIIEQIHMAPTMYVSAVTEVVRRRMFSSSFLRWASDLACRLMAIYNEEVMRRQEFTAQFEGHFLSTLFPGMSDLPPSYAIQAPSVFDSSLPALDKQDLEELSRFLPELTEQNPLPNIASVIDFFQTRSVEQQRQQQSSSNSTNKDESSGSETSKSNDSKGPSNVAGRQRSDQKIDAGSEVDMEEFEKVHNQPATERQDEATQVDDLRTPTCSVATSTDKVEQVCVETLTEDNLGTTRLEVERLKALVRSFHDLSLRSISVLREQLANVRSESETNRAQFQAQLLAINQAWHDIQQVARNRERETIQQLTVDHELEMNDLRKSIHQKDEEIQSLRSDNSTMKASQIETVSSYEQEKRQLSEQITEMREVIGRLECQLAEAVGVDRQKAIEEAVQQLEKQHRSDMETLRCRYKLMASVDKSPSDTSLEKIEKPDMIDLALHEQLLAQAREELGREKERAIKVAIEEERHRWEKNAIASGSNRLQRSYAGGSSPGTTPTGSQDVYKRILEEKDRQLEELREKEALLVRENMRMKETIQSLSDPELSMCDVNYREQLEALETDRQRLNEELDGRREEFSALLDEKQSLARELDKHRKDSAQLVSCSEGDTVSFVWNPAYTQYTVMQASEFLYFLHESSYAELGLQTLVPGEIPRVTFGIGTVIHKEFCHARRDDNRYRVARGTRFYRIKLKPVNLNRKSKGRSNKISSSGGISSRTMESSLQQQPDRAVVTVTTIPSSTQANRLIDSFAQTEVPSTTSPSLTTTSSSTTTVAGTTATSGTTLIGSPGSPTGSSRDMTDSGVVRSSYRERNISITDEDDIPPVIGSDGSIDRIRYQSVCEEDDPTGGDDDGDDDELTTDDGTGGGGSATEYLSYYKSATDTSIVTVRTELAVVDTSQIAASTELSFGNISNETSVSSSTTSHHQQQHHLLYATNNPPGIIPDDVSDSADSEYRSLEANDPEDESDGVAVPSPLPTSKTSSETVS</sequence>
<name>W5J5X3_ANODA</name>
<feature type="compositionally biased region" description="Polar residues" evidence="20">
    <location>
        <begin position="1455"/>
        <end position="1465"/>
    </location>
</feature>
<evidence type="ECO:0000256" key="16">
    <source>
        <dbReference type="ARBA" id="ARBA00053494"/>
    </source>
</evidence>
<dbReference type="InterPro" id="IPR045326">
    <property type="entry name" value="ATG17-like_dom"/>
</dbReference>
<evidence type="ECO:0000259" key="22">
    <source>
        <dbReference type="Pfam" id="PF10377"/>
    </source>
</evidence>
<dbReference type="Proteomes" id="UP000000673">
    <property type="component" value="Unassembled WGS sequence"/>
</dbReference>
<reference evidence="24" key="4">
    <citation type="submission" date="2015-06" db="UniProtKB">
        <authorList>
            <consortium name="EnsemblMetazoa"/>
        </authorList>
    </citation>
    <scope>IDENTIFICATION</scope>
</reference>
<evidence type="ECO:0000256" key="6">
    <source>
        <dbReference type="ARBA" id="ARBA00022490"/>
    </source>
</evidence>
<feature type="compositionally biased region" description="Low complexity" evidence="20">
    <location>
        <begin position="1235"/>
        <end position="1264"/>
    </location>
</feature>
<feature type="region of interest" description="Disordered" evidence="20">
    <location>
        <begin position="966"/>
        <end position="985"/>
    </location>
</feature>
<keyword evidence="14" id="KW-0539">Nucleus</keyword>
<dbReference type="PANTHER" id="PTHR13222">
    <property type="entry name" value="RB1-INDUCIBLE COILED-COIL"/>
    <property type="match status" value="1"/>
</dbReference>
<keyword evidence="10" id="KW-0805">Transcription regulation</keyword>
<keyword evidence="11 19" id="KW-0175">Coiled coil</keyword>
<evidence type="ECO:0000313" key="23">
    <source>
        <dbReference type="EMBL" id="ETN58189.1"/>
    </source>
</evidence>
<dbReference type="VEuPathDB" id="VectorBase:ADAR2_000616"/>
<dbReference type="GO" id="GO:0000045">
    <property type="term" value="P:autophagosome assembly"/>
    <property type="evidence" value="ECO:0007669"/>
    <property type="project" value="InterPro"/>
</dbReference>
<dbReference type="CDD" id="cd17060">
    <property type="entry name" value="Ubl_RB1CC1"/>
    <property type="match status" value="1"/>
</dbReference>
<dbReference type="Pfam" id="PF10377">
    <property type="entry name" value="ATG11"/>
    <property type="match status" value="1"/>
</dbReference>
<evidence type="ECO:0000256" key="15">
    <source>
        <dbReference type="ARBA" id="ARBA00023306"/>
    </source>
</evidence>
<reference evidence="23" key="2">
    <citation type="submission" date="2010-05" db="EMBL/GenBank/DDBJ databases">
        <authorList>
            <person name="Almeida L.G."/>
            <person name="Nicolas M.F."/>
            <person name="Souza R.C."/>
            <person name="Vasconcelos A.T.R."/>
        </authorList>
    </citation>
    <scope>NUCLEOTIDE SEQUENCE</scope>
</reference>
<dbReference type="GO" id="GO:0015031">
    <property type="term" value="P:protein transport"/>
    <property type="evidence" value="ECO:0007669"/>
    <property type="project" value="UniProtKB-KW"/>
</dbReference>
<keyword evidence="12" id="KW-0804">Transcription</keyword>
<feature type="compositionally biased region" description="Low complexity" evidence="20">
    <location>
        <begin position="973"/>
        <end position="984"/>
    </location>
</feature>
<gene>
    <name evidence="23" type="ORF">AND_010230</name>
</gene>
<dbReference type="GO" id="GO:0005829">
    <property type="term" value="C:cytosol"/>
    <property type="evidence" value="ECO:0007669"/>
    <property type="project" value="UniProtKB-SubCell"/>
</dbReference>
<dbReference type="PANTHER" id="PTHR13222:SF1">
    <property type="entry name" value="RB1-INDUCIBLE COILED-COIL PROTEIN 1"/>
    <property type="match status" value="1"/>
</dbReference>
<comment type="subcellular location">
    <subcellularLocation>
        <location evidence="4">Cytoplasm</location>
        <location evidence="4">Cytosol</location>
    </subcellularLocation>
    <subcellularLocation>
        <location evidence="3">Lysosome</location>
    </subcellularLocation>
    <subcellularLocation>
        <location evidence="1">Nucleus</location>
    </subcellularLocation>
    <subcellularLocation>
        <location evidence="2">Preautophagosomal structure</location>
    </subcellularLocation>
</comment>
<feature type="compositionally biased region" description="Polar residues" evidence="20">
    <location>
        <begin position="1198"/>
        <end position="1210"/>
    </location>
</feature>
<keyword evidence="13" id="KW-0458">Lysosome</keyword>
<feature type="coiled-coil region" evidence="19">
    <location>
        <begin position="985"/>
        <end position="1080"/>
    </location>
</feature>
<dbReference type="Pfam" id="PF04108">
    <property type="entry name" value="ATG17_like"/>
    <property type="match status" value="1"/>
</dbReference>
<dbReference type="GO" id="GO:0061709">
    <property type="term" value="P:reticulophagy"/>
    <property type="evidence" value="ECO:0007669"/>
    <property type="project" value="TreeGrafter"/>
</dbReference>
<keyword evidence="7" id="KW-0597">Phosphoprotein</keyword>
<keyword evidence="8" id="KW-0653">Protein transport</keyword>
<dbReference type="GO" id="GO:0034517">
    <property type="term" value="P:ribophagy"/>
    <property type="evidence" value="ECO:0007669"/>
    <property type="project" value="TreeGrafter"/>
</dbReference>
<dbReference type="InterPro" id="IPR040040">
    <property type="entry name" value="ATG11"/>
</dbReference>
<evidence type="ECO:0000256" key="13">
    <source>
        <dbReference type="ARBA" id="ARBA00023228"/>
    </source>
</evidence>
<feature type="region of interest" description="Disordered" evidence="20">
    <location>
        <begin position="1179"/>
        <end position="1210"/>
    </location>
</feature>